<proteinExistence type="predicted"/>
<dbReference type="InterPro" id="IPR036047">
    <property type="entry name" value="F-box-like_dom_sf"/>
</dbReference>
<evidence type="ECO:0000313" key="3">
    <source>
        <dbReference type="Proteomes" id="UP001050691"/>
    </source>
</evidence>
<evidence type="ECO:0000313" key="2">
    <source>
        <dbReference type="EMBL" id="GJJ15605.1"/>
    </source>
</evidence>
<dbReference type="SUPFAM" id="SSF81383">
    <property type="entry name" value="F-box domain"/>
    <property type="match status" value="1"/>
</dbReference>
<name>A0AAV5AS86_9AGAM</name>
<dbReference type="PANTHER" id="PTHR23509">
    <property type="entry name" value="PA-PL1 PHOSPHOLIPASE FAMILY"/>
    <property type="match status" value="1"/>
</dbReference>
<sequence>MELYGGYATEAPSIQVRWLRPTTSTALLQLPTTPITVNHINTWVALSAEESLKCEIAWNDLSKDEQAIALESSRDNNKTTANDAAIEESDSEDETVGVTIFQDRLFEVDVRSMESGLKLTSYQLKPIYWKSNGPKIHVRRATWMYDEVSHSSTSFRRITLIPETQTRPVHNDLCEQLDTAYRLIRPWQESYQLELEAARKVGIEGYDKLKYPVTSSEGGDSPKDASRVFVVFEDAFTAILTTGGTTSFTSSIFSTKSSLQSKILPFLGITVYYGYDSALAARESKSKKSSPRNSLDKDSEDTCINAVEIPSTATDKMLPMPSSERINTKLPNSVGDSGPKKVTDLVLIVHGIGQALALQYESWSFLYAVNLFRQIARKQSALPSLASILREKQVQFLPVEWRARLKLGEDEQREREREGLDNSFTVADITPKKSISAIREVTNNVLIDIPYFMSRHQKAMIESLSRDREGLEQRVLQVMKLAAKNMPPSILPTFNESVISGLSNRFSRILEDVMPRSFAPSSPRSRMNSPVRPGAKTVPSTFELQGHNESLQGSRAERRFSALNPHGTVDFQLASEGSISEYVEIIESILLFATPSTVGAFSQTCKTYYSLIYSHQDNHFWRNFFLAQGIYDDPRLNFEQKNSMIRWDKLVQNWVAAAKVLLGRRSITSVDTIRGLLDLVDYSRPGPESSLNLLHFEKLIEECDGISTLLSNFIENETDVASERTQLVHRLKVYIGLAAHKTPEARLEARCYIYNLQNYTKATSYGPFLPDKSGRVNWVHLFRAQEILVMNAMDFVNNHQSLLPCTMHDLQQWGTPDTIKDERDWAGITGKWQVIFSFCDHRDLMAFNDPFTYPRRATNIFEAEDFEEAFRVIDFDFTVSGVSHEDDAWSTRPTLHFIGRMGDAHRITGRVYVGPDGHVNWSFVSGEGVPMWSIQVVQIGGVGSTYGALGTWTTVAHDLDDPVG</sequence>
<comment type="caution">
    <text evidence="2">The sequence shown here is derived from an EMBL/GenBank/DDBJ whole genome shotgun (WGS) entry which is preliminary data.</text>
</comment>
<dbReference type="GO" id="GO:0005737">
    <property type="term" value="C:cytoplasm"/>
    <property type="evidence" value="ECO:0007669"/>
    <property type="project" value="TreeGrafter"/>
</dbReference>
<dbReference type="PANTHER" id="PTHR23509:SF6">
    <property type="entry name" value="PHOSPHOLIPASE C1020.13C-RELATED"/>
    <property type="match status" value="1"/>
</dbReference>
<organism evidence="2 3">
    <name type="scientific">Clathrus columnatus</name>
    <dbReference type="NCBI Taxonomy" id="1419009"/>
    <lineage>
        <taxon>Eukaryota</taxon>
        <taxon>Fungi</taxon>
        <taxon>Dikarya</taxon>
        <taxon>Basidiomycota</taxon>
        <taxon>Agaricomycotina</taxon>
        <taxon>Agaricomycetes</taxon>
        <taxon>Phallomycetidae</taxon>
        <taxon>Phallales</taxon>
        <taxon>Clathraceae</taxon>
        <taxon>Clathrus</taxon>
    </lineage>
</organism>
<dbReference type="InterPro" id="IPR058055">
    <property type="entry name" value="PA-PLA1"/>
</dbReference>
<dbReference type="GO" id="GO:0004620">
    <property type="term" value="F:phospholipase activity"/>
    <property type="evidence" value="ECO:0007669"/>
    <property type="project" value="TreeGrafter"/>
</dbReference>
<feature type="compositionally biased region" description="Low complexity" evidence="1">
    <location>
        <begin position="517"/>
        <end position="526"/>
    </location>
</feature>
<dbReference type="Proteomes" id="UP001050691">
    <property type="component" value="Unassembled WGS sequence"/>
</dbReference>
<keyword evidence="3" id="KW-1185">Reference proteome</keyword>
<feature type="region of interest" description="Disordered" evidence="1">
    <location>
        <begin position="72"/>
        <end position="92"/>
    </location>
</feature>
<reference evidence="2" key="1">
    <citation type="submission" date="2021-10" db="EMBL/GenBank/DDBJ databases">
        <title>De novo Genome Assembly of Clathrus columnatus (Basidiomycota, Fungi) Using Illumina and Nanopore Sequence Data.</title>
        <authorList>
            <person name="Ogiso-Tanaka E."/>
            <person name="Itagaki H."/>
            <person name="Hosoya T."/>
            <person name="Hosaka K."/>
        </authorList>
    </citation>
    <scope>NUCLEOTIDE SEQUENCE</scope>
    <source>
        <strain evidence="2">MO-923</strain>
    </source>
</reference>
<accession>A0AAV5AS86</accession>
<protein>
    <recommendedName>
        <fullName evidence="4">DDHD domain-containing protein</fullName>
    </recommendedName>
</protein>
<dbReference type="EMBL" id="BPWL01000011">
    <property type="protein sequence ID" value="GJJ15605.1"/>
    <property type="molecule type" value="Genomic_DNA"/>
</dbReference>
<gene>
    <name evidence="2" type="ORF">Clacol_009883</name>
</gene>
<feature type="region of interest" description="Disordered" evidence="1">
    <location>
        <begin position="517"/>
        <end position="539"/>
    </location>
</feature>
<dbReference type="AlphaFoldDB" id="A0AAV5AS86"/>
<evidence type="ECO:0008006" key="4">
    <source>
        <dbReference type="Google" id="ProtNLM"/>
    </source>
</evidence>
<feature type="region of interest" description="Disordered" evidence="1">
    <location>
        <begin position="315"/>
        <end position="335"/>
    </location>
</feature>
<evidence type="ECO:0000256" key="1">
    <source>
        <dbReference type="SAM" id="MobiDB-lite"/>
    </source>
</evidence>